<feature type="transmembrane region" description="Helical" evidence="6">
    <location>
        <begin position="374"/>
        <end position="396"/>
    </location>
</feature>
<feature type="transmembrane region" description="Helical" evidence="6">
    <location>
        <begin position="318"/>
        <end position="338"/>
    </location>
</feature>
<feature type="transmembrane region" description="Helical" evidence="6">
    <location>
        <begin position="75"/>
        <end position="96"/>
    </location>
</feature>
<evidence type="ECO:0000313" key="7">
    <source>
        <dbReference type="EMBL" id="KJQ75707.1"/>
    </source>
</evidence>
<accession>A0A0F2DXN2</accession>
<keyword evidence="2" id="KW-1003">Cell membrane</keyword>
<feature type="transmembrane region" description="Helical" evidence="6">
    <location>
        <begin position="40"/>
        <end position="63"/>
    </location>
</feature>
<evidence type="ECO:0000256" key="2">
    <source>
        <dbReference type="ARBA" id="ARBA00022475"/>
    </source>
</evidence>
<keyword evidence="3 6" id="KW-0812">Transmembrane</keyword>
<evidence type="ECO:0000313" key="8">
    <source>
        <dbReference type="Proteomes" id="UP000033590"/>
    </source>
</evidence>
<dbReference type="PANTHER" id="PTHR30250">
    <property type="entry name" value="PST FAMILY PREDICTED COLANIC ACID TRANSPORTER"/>
    <property type="match status" value="1"/>
</dbReference>
<dbReference type="CDD" id="cd13128">
    <property type="entry name" value="MATE_Wzx_like"/>
    <property type="match status" value="1"/>
</dbReference>
<feature type="transmembrane region" description="Helical" evidence="6">
    <location>
        <begin position="244"/>
        <end position="266"/>
    </location>
</feature>
<dbReference type="InterPro" id="IPR002797">
    <property type="entry name" value="Polysacc_synth"/>
</dbReference>
<dbReference type="Proteomes" id="UP000033590">
    <property type="component" value="Unassembled WGS sequence"/>
</dbReference>
<dbReference type="InterPro" id="IPR050833">
    <property type="entry name" value="Poly_Biosynth_Transport"/>
</dbReference>
<reference evidence="7 8" key="1">
    <citation type="submission" date="2015-02" db="EMBL/GenBank/DDBJ databases">
        <title>Evolution of amylase-binding proteins of oral streptococcal species.</title>
        <authorList>
            <person name="Haase E.M."/>
        </authorList>
    </citation>
    <scope>NUCLEOTIDE SEQUENCE [LARGE SCALE GENOMIC DNA]</scope>
    <source>
        <strain evidence="7 8">SK145</strain>
    </source>
</reference>
<gene>
    <name evidence="7" type="ORF">TZ93_00175</name>
</gene>
<comment type="caution">
    <text evidence="7">The sequence shown here is derived from an EMBL/GenBank/DDBJ whole genome shotgun (WGS) entry which is preliminary data.</text>
</comment>
<dbReference type="GO" id="GO:0005886">
    <property type="term" value="C:plasma membrane"/>
    <property type="evidence" value="ECO:0007669"/>
    <property type="project" value="UniProtKB-SubCell"/>
</dbReference>
<evidence type="ECO:0000256" key="1">
    <source>
        <dbReference type="ARBA" id="ARBA00004651"/>
    </source>
</evidence>
<evidence type="ECO:0000256" key="3">
    <source>
        <dbReference type="ARBA" id="ARBA00022692"/>
    </source>
</evidence>
<comment type="subcellular location">
    <subcellularLocation>
        <location evidence="1">Cell membrane</location>
        <topology evidence="1">Multi-pass membrane protein</topology>
    </subcellularLocation>
</comment>
<sequence>MKVIKNYIYNFSNQILMLILPFITTPYVTRVFTSSELGSYGYYNSIVSYFALLATLGIGNYAVKEISSNSSNRSKVFWEIYTLQLVFSFISLGLYILLCLVNNSFHNVIAYILGITLLSRFIDISWLFQGVEDFRSLTFRSVMIKLIGVVSIFVFIKKESDLYLYIFLIVFYELLGQVIMWIPARNWLQKPVFSMKDSIKHLNSVFILFIPQVAISLYALFDRTLLGALVSTRDVGIFEQGNKLINLLLVVVTTLSGVILPHVSNLISQGKKEKVNQFYEFSFLVYNTVIFPLIAGMLIVNDNFVQFFLGSEFQDAKYAIMIMVWKMFFIGWTNIMGIQILIPHNKHKEFMVSTTIPAFFSIACNLVLIPHLGYIGAAITSVLTESVVWLIQLYYTRTYLKEVPILRNMFKIILASVMMYGSLYLLKPVLIFAPALNVLVYAIIGGIIYLTIILSLKVINLAELRQQFVKK</sequence>
<feature type="transmembrane region" description="Helical" evidence="6">
    <location>
        <begin position="202"/>
        <end position="221"/>
    </location>
</feature>
<feature type="transmembrane region" description="Helical" evidence="6">
    <location>
        <begin position="7"/>
        <end position="28"/>
    </location>
</feature>
<keyword evidence="4 6" id="KW-1133">Transmembrane helix</keyword>
<dbReference type="EMBL" id="JYGS01000001">
    <property type="protein sequence ID" value="KJQ75707.1"/>
    <property type="molecule type" value="Genomic_DNA"/>
</dbReference>
<organism evidence="7 8">
    <name type="scientific">Streptococcus mitis</name>
    <dbReference type="NCBI Taxonomy" id="28037"/>
    <lineage>
        <taxon>Bacteria</taxon>
        <taxon>Bacillati</taxon>
        <taxon>Bacillota</taxon>
        <taxon>Bacilli</taxon>
        <taxon>Lactobacillales</taxon>
        <taxon>Streptococcaceae</taxon>
        <taxon>Streptococcus</taxon>
        <taxon>Streptococcus mitis group</taxon>
    </lineage>
</organism>
<feature type="transmembrane region" description="Helical" evidence="6">
    <location>
        <begin position="137"/>
        <end position="156"/>
    </location>
</feature>
<keyword evidence="5 6" id="KW-0472">Membrane</keyword>
<name>A0A0F2DXN2_STRMT</name>
<evidence type="ECO:0000256" key="5">
    <source>
        <dbReference type="ARBA" id="ARBA00023136"/>
    </source>
</evidence>
<dbReference type="PATRIC" id="fig|28037.215.peg.182"/>
<feature type="transmembrane region" description="Helical" evidence="6">
    <location>
        <begin position="162"/>
        <end position="182"/>
    </location>
</feature>
<dbReference type="RefSeq" id="WP_045604961.1">
    <property type="nucleotide sequence ID" value="NZ_JYGS01000001.1"/>
</dbReference>
<dbReference type="Pfam" id="PF01943">
    <property type="entry name" value="Polysacc_synt"/>
    <property type="match status" value="1"/>
</dbReference>
<dbReference type="PANTHER" id="PTHR30250:SF11">
    <property type="entry name" value="O-ANTIGEN TRANSPORTER-RELATED"/>
    <property type="match status" value="1"/>
</dbReference>
<evidence type="ECO:0000256" key="6">
    <source>
        <dbReference type="SAM" id="Phobius"/>
    </source>
</evidence>
<feature type="transmembrane region" description="Helical" evidence="6">
    <location>
        <begin position="350"/>
        <end position="368"/>
    </location>
</feature>
<feature type="transmembrane region" description="Helical" evidence="6">
    <location>
        <begin position="108"/>
        <end position="128"/>
    </location>
</feature>
<dbReference type="AlphaFoldDB" id="A0A0F2DXN2"/>
<feature type="transmembrane region" description="Helical" evidence="6">
    <location>
        <begin position="408"/>
        <end position="426"/>
    </location>
</feature>
<feature type="transmembrane region" description="Helical" evidence="6">
    <location>
        <begin position="278"/>
        <end position="298"/>
    </location>
</feature>
<proteinExistence type="predicted"/>
<protein>
    <submittedName>
        <fullName evidence="7">Polysaccharide biosynthesis protein</fullName>
    </submittedName>
</protein>
<evidence type="ECO:0000256" key="4">
    <source>
        <dbReference type="ARBA" id="ARBA00022989"/>
    </source>
</evidence>
<feature type="transmembrane region" description="Helical" evidence="6">
    <location>
        <begin position="438"/>
        <end position="462"/>
    </location>
</feature>